<accession>A0A6I4IRF7</accession>
<comment type="caution">
    <text evidence="2">The sequence shown here is derived from an EMBL/GenBank/DDBJ whole genome shotgun (WGS) entry which is preliminary data.</text>
</comment>
<organism evidence="2 3">
    <name type="scientific">Flavobacterium profundi</name>
    <dbReference type="NCBI Taxonomy" id="1774945"/>
    <lineage>
        <taxon>Bacteria</taxon>
        <taxon>Pseudomonadati</taxon>
        <taxon>Bacteroidota</taxon>
        <taxon>Flavobacteriia</taxon>
        <taxon>Flavobacteriales</taxon>
        <taxon>Flavobacteriaceae</taxon>
        <taxon>Flavobacterium</taxon>
    </lineage>
</organism>
<proteinExistence type="predicted"/>
<dbReference type="Pfam" id="PF14491">
    <property type="entry name" value="DUF4435"/>
    <property type="match status" value="1"/>
</dbReference>
<name>A0A6I4IRF7_9FLAO</name>
<evidence type="ECO:0000313" key="3">
    <source>
        <dbReference type="Proteomes" id="UP000431264"/>
    </source>
</evidence>
<evidence type="ECO:0000259" key="1">
    <source>
        <dbReference type="Pfam" id="PF14491"/>
    </source>
</evidence>
<gene>
    <name evidence="2" type="ORF">GOQ30_01145</name>
</gene>
<dbReference type="EMBL" id="WQLW01000001">
    <property type="protein sequence ID" value="MVO07766.1"/>
    <property type="molecule type" value="Genomic_DNA"/>
</dbReference>
<keyword evidence="3" id="KW-1185">Reference proteome</keyword>
<protein>
    <submittedName>
        <fullName evidence="2">DUF4435 domain-containing protein</fullName>
    </submittedName>
</protein>
<dbReference type="RefSeq" id="WP_140996180.1">
    <property type="nucleotide sequence ID" value="NZ_VDCZ01000001.1"/>
</dbReference>
<dbReference type="AlphaFoldDB" id="A0A6I4IRF7"/>
<evidence type="ECO:0000313" key="2">
    <source>
        <dbReference type="EMBL" id="MVO07766.1"/>
    </source>
</evidence>
<sequence length="289" mass="34376">MEETYKRKLSEHIALLELEPTSKNLFIEGPEDGNIFELFLDFHSINDVQIYPIDIIDFSELDENIFSNREKVLLLSRKIYEKFDNSLNNIACVIDKDFDVLNENFNVNPYLYYTDYANLEMYLFNNKSLNKILKIGLKNFPLSSEEVIKTLTPILVDNFCLRYAREKINCSYQLIQPEKIFNYSQGGITYNQQEILNKFLVKNNCVNKLEDFKKEIEFVKDKFKELNEPRLFIHGKDFLEFFFLLIKKIKNTYSYTLKTFTRAVFLSIENDLLNSYGLFSNIELKYRKI</sequence>
<dbReference type="Proteomes" id="UP000431264">
    <property type="component" value="Unassembled WGS sequence"/>
</dbReference>
<dbReference type="InterPro" id="IPR029492">
    <property type="entry name" value="DUF4435"/>
</dbReference>
<feature type="domain" description="DUF4435" evidence="1">
    <location>
        <begin position="25"/>
        <end position="250"/>
    </location>
</feature>
<dbReference type="OrthoDB" id="1495933at2"/>
<reference evidence="3" key="1">
    <citation type="submission" date="2019-05" db="EMBL/GenBank/DDBJ databases">
        <title>Flavobacterium profundi sp. nov., isolated from a deep-sea seamount.</title>
        <authorList>
            <person name="Zhang D.-C."/>
        </authorList>
    </citation>
    <scope>NUCLEOTIDE SEQUENCE [LARGE SCALE GENOMIC DNA]</scope>
    <source>
        <strain evidence="3">TP390</strain>
    </source>
</reference>